<gene>
    <name evidence="4" type="ORF">CC80DRAFT_424379</name>
</gene>
<protein>
    <submittedName>
        <fullName evidence="4">Acetyl-CoA synthetase-like protein</fullName>
    </submittedName>
</protein>
<dbReference type="OrthoDB" id="416786at2759"/>
<evidence type="ECO:0000313" key="5">
    <source>
        <dbReference type="Proteomes" id="UP000800035"/>
    </source>
</evidence>
<dbReference type="PANTHER" id="PTHR45527:SF1">
    <property type="entry name" value="FATTY ACID SYNTHASE"/>
    <property type="match status" value="1"/>
</dbReference>
<dbReference type="Gene3D" id="3.30.559.30">
    <property type="entry name" value="Nonribosomal peptide synthetase, condensation domain"/>
    <property type="match status" value="1"/>
</dbReference>
<dbReference type="Proteomes" id="UP000800035">
    <property type="component" value="Unassembled WGS sequence"/>
</dbReference>
<dbReference type="Pfam" id="PF00501">
    <property type="entry name" value="AMP-binding"/>
    <property type="match status" value="1"/>
</dbReference>
<dbReference type="GO" id="GO:0005737">
    <property type="term" value="C:cytoplasm"/>
    <property type="evidence" value="ECO:0007669"/>
    <property type="project" value="TreeGrafter"/>
</dbReference>
<accession>A0A6A5TGN8</accession>
<organism evidence="4 5">
    <name type="scientific">Byssothecium circinans</name>
    <dbReference type="NCBI Taxonomy" id="147558"/>
    <lineage>
        <taxon>Eukaryota</taxon>
        <taxon>Fungi</taxon>
        <taxon>Dikarya</taxon>
        <taxon>Ascomycota</taxon>
        <taxon>Pezizomycotina</taxon>
        <taxon>Dothideomycetes</taxon>
        <taxon>Pleosporomycetidae</taxon>
        <taxon>Pleosporales</taxon>
        <taxon>Massarineae</taxon>
        <taxon>Massarinaceae</taxon>
        <taxon>Byssothecium</taxon>
    </lineage>
</organism>
<dbReference type="AlphaFoldDB" id="A0A6A5TGN8"/>
<name>A0A6A5TGN8_9PLEO</name>
<keyword evidence="2" id="KW-0597">Phosphoprotein</keyword>
<keyword evidence="1" id="KW-0596">Phosphopantetheine</keyword>
<evidence type="ECO:0000256" key="1">
    <source>
        <dbReference type="ARBA" id="ARBA00022450"/>
    </source>
</evidence>
<sequence>LLVKFLKSGASLFLEYRNAFIPTEQARNIASTINQILSSVLTNPVQRIRDVDLLSERNRLQIEKWNATPLEHVQRTVHDIIIETADKVPQDQAVCAWDGTLSYGELVDYASKFAVRLIELGVGAEVVVPLCVQKSKWNVVATLGVLLAGGCCKFVLCFSPRFIRLFPEPGATLSLHTPSRYTPREHAASSIYEPC</sequence>
<dbReference type="InterPro" id="IPR000873">
    <property type="entry name" value="AMP-dep_synth/lig_dom"/>
</dbReference>
<dbReference type="SUPFAM" id="SSF56801">
    <property type="entry name" value="Acetyl-CoA synthetase-like"/>
    <property type="match status" value="1"/>
</dbReference>
<evidence type="ECO:0000313" key="4">
    <source>
        <dbReference type="EMBL" id="KAF1951518.1"/>
    </source>
</evidence>
<dbReference type="GO" id="GO:0031177">
    <property type="term" value="F:phosphopantetheine binding"/>
    <property type="evidence" value="ECO:0007669"/>
    <property type="project" value="TreeGrafter"/>
</dbReference>
<proteinExistence type="predicted"/>
<evidence type="ECO:0000256" key="2">
    <source>
        <dbReference type="ARBA" id="ARBA00022553"/>
    </source>
</evidence>
<dbReference type="Gene3D" id="3.40.50.12780">
    <property type="entry name" value="N-terminal domain of ligase-like"/>
    <property type="match status" value="1"/>
</dbReference>
<dbReference type="GO" id="GO:0043041">
    <property type="term" value="P:amino acid activation for nonribosomal peptide biosynthetic process"/>
    <property type="evidence" value="ECO:0007669"/>
    <property type="project" value="TreeGrafter"/>
</dbReference>
<evidence type="ECO:0000259" key="3">
    <source>
        <dbReference type="Pfam" id="PF00501"/>
    </source>
</evidence>
<keyword evidence="5" id="KW-1185">Reference proteome</keyword>
<dbReference type="EMBL" id="ML977016">
    <property type="protein sequence ID" value="KAF1951518.1"/>
    <property type="molecule type" value="Genomic_DNA"/>
</dbReference>
<dbReference type="InterPro" id="IPR042099">
    <property type="entry name" value="ANL_N_sf"/>
</dbReference>
<dbReference type="GO" id="GO:0044550">
    <property type="term" value="P:secondary metabolite biosynthetic process"/>
    <property type="evidence" value="ECO:0007669"/>
    <property type="project" value="TreeGrafter"/>
</dbReference>
<feature type="domain" description="AMP-dependent synthetase/ligase" evidence="3">
    <location>
        <begin position="83"/>
        <end position="151"/>
    </location>
</feature>
<dbReference type="PANTHER" id="PTHR45527">
    <property type="entry name" value="NONRIBOSOMAL PEPTIDE SYNTHETASE"/>
    <property type="match status" value="1"/>
</dbReference>
<feature type="non-terminal residue" evidence="4">
    <location>
        <position position="1"/>
    </location>
</feature>
<reference evidence="4" key="1">
    <citation type="journal article" date="2020" name="Stud. Mycol.">
        <title>101 Dothideomycetes genomes: a test case for predicting lifestyles and emergence of pathogens.</title>
        <authorList>
            <person name="Haridas S."/>
            <person name="Albert R."/>
            <person name="Binder M."/>
            <person name="Bloem J."/>
            <person name="Labutti K."/>
            <person name="Salamov A."/>
            <person name="Andreopoulos B."/>
            <person name="Baker S."/>
            <person name="Barry K."/>
            <person name="Bills G."/>
            <person name="Bluhm B."/>
            <person name="Cannon C."/>
            <person name="Castanera R."/>
            <person name="Culley D."/>
            <person name="Daum C."/>
            <person name="Ezra D."/>
            <person name="Gonzalez J."/>
            <person name="Henrissat B."/>
            <person name="Kuo A."/>
            <person name="Liang C."/>
            <person name="Lipzen A."/>
            <person name="Lutzoni F."/>
            <person name="Magnuson J."/>
            <person name="Mondo S."/>
            <person name="Nolan M."/>
            <person name="Ohm R."/>
            <person name="Pangilinan J."/>
            <person name="Park H.-J."/>
            <person name="Ramirez L."/>
            <person name="Alfaro M."/>
            <person name="Sun H."/>
            <person name="Tritt A."/>
            <person name="Yoshinaga Y."/>
            <person name="Zwiers L.-H."/>
            <person name="Turgeon B."/>
            <person name="Goodwin S."/>
            <person name="Spatafora J."/>
            <person name="Crous P."/>
            <person name="Grigoriev I."/>
        </authorList>
    </citation>
    <scope>NUCLEOTIDE SEQUENCE</scope>
    <source>
        <strain evidence="4">CBS 675.92</strain>
    </source>
</reference>